<dbReference type="RefSeq" id="WP_290040898.1">
    <property type="nucleotide sequence ID" value="NZ_JAOPLU010000001.1"/>
</dbReference>
<accession>A0ABT7Q8R2</accession>
<comment type="caution">
    <text evidence="2">The sequence shown here is derived from an EMBL/GenBank/DDBJ whole genome shotgun (WGS) entry which is preliminary data.</text>
</comment>
<reference evidence="2" key="1">
    <citation type="submission" date="2024-05" db="EMBL/GenBank/DDBJ databases">
        <title>WGS of Aeromonas isolates.</title>
        <authorList>
            <person name="Lee H."/>
        </authorList>
    </citation>
    <scope>NUCLEOTIDE SEQUENCE</scope>
    <source>
        <strain evidence="2">LP308</strain>
    </source>
</reference>
<protein>
    <recommendedName>
        <fullName evidence="4">DUF4231 domain-containing protein</fullName>
    </recommendedName>
</protein>
<gene>
    <name evidence="2" type="ORF">OB962_03345</name>
</gene>
<proteinExistence type="predicted"/>
<keyword evidence="1" id="KW-1133">Transmembrane helix</keyword>
<evidence type="ECO:0008006" key="4">
    <source>
        <dbReference type="Google" id="ProtNLM"/>
    </source>
</evidence>
<sequence length="262" mass="29799">MIKNTPDIFNLLDEISSIYKKTNSETLLKAYGKSWYFHLSFVIYVLISAPNIILSAIQLFDPGASPISNKYVFFVSTIVTTLTALIIKWVLAFAIRRIVKPNSCLFKIKNNRLFIRYIHFKENFAESNSLNNIPIDTLIEWRKVNSSGKDSESILKTAWFIPLIGITLGLAPIDTKTKIDITILCGYIIITFTLAFYMFRGTNEDENIDKFLSWIKMEKVSESIFTHGAEHYFISSKTNSTGPQHLAVEDRTQVSSAVTSQD</sequence>
<evidence type="ECO:0000313" key="3">
    <source>
        <dbReference type="Proteomes" id="UP001168109"/>
    </source>
</evidence>
<keyword evidence="3" id="KW-1185">Reference proteome</keyword>
<dbReference type="EMBL" id="JAOPLU010000001">
    <property type="protein sequence ID" value="MDM5130039.1"/>
    <property type="molecule type" value="Genomic_DNA"/>
</dbReference>
<feature type="transmembrane region" description="Helical" evidence="1">
    <location>
        <begin position="35"/>
        <end position="59"/>
    </location>
</feature>
<name>A0ABT7Q8R2_9GAMM</name>
<feature type="transmembrane region" description="Helical" evidence="1">
    <location>
        <begin position="71"/>
        <end position="91"/>
    </location>
</feature>
<feature type="transmembrane region" description="Helical" evidence="1">
    <location>
        <begin position="153"/>
        <end position="173"/>
    </location>
</feature>
<dbReference type="Proteomes" id="UP001168109">
    <property type="component" value="Unassembled WGS sequence"/>
</dbReference>
<organism evidence="2 3">
    <name type="scientific">Aeromonas piscicola</name>
    <dbReference type="NCBI Taxonomy" id="600645"/>
    <lineage>
        <taxon>Bacteria</taxon>
        <taxon>Pseudomonadati</taxon>
        <taxon>Pseudomonadota</taxon>
        <taxon>Gammaproteobacteria</taxon>
        <taxon>Aeromonadales</taxon>
        <taxon>Aeromonadaceae</taxon>
        <taxon>Aeromonas</taxon>
    </lineage>
</organism>
<keyword evidence="1" id="KW-0472">Membrane</keyword>
<evidence type="ECO:0000256" key="1">
    <source>
        <dbReference type="SAM" id="Phobius"/>
    </source>
</evidence>
<keyword evidence="1" id="KW-0812">Transmembrane</keyword>
<feature type="transmembrane region" description="Helical" evidence="1">
    <location>
        <begin position="179"/>
        <end position="199"/>
    </location>
</feature>
<evidence type="ECO:0000313" key="2">
    <source>
        <dbReference type="EMBL" id="MDM5130039.1"/>
    </source>
</evidence>